<evidence type="ECO:0000256" key="1">
    <source>
        <dbReference type="SAM" id="SignalP"/>
    </source>
</evidence>
<sequence length="85" mass="8341">MIPALSQRHGGQGVIAFAAAVLAAGSVLAAAGVATARSASIANSLGDRAAGSFYDQAGSRLTVTVTDQVRAAGATPKFVNTARPS</sequence>
<keyword evidence="1" id="KW-0732">Signal</keyword>
<dbReference type="RefSeq" id="WP_244287247.1">
    <property type="nucleotide sequence ID" value="NZ_FOWC01000006.1"/>
</dbReference>
<reference evidence="2 3" key="1">
    <citation type="submission" date="2016-10" db="EMBL/GenBank/DDBJ databases">
        <authorList>
            <person name="de Groot N.N."/>
        </authorList>
    </citation>
    <scope>NUCLEOTIDE SEQUENCE [LARGE SCALE GENOMIC DNA]</scope>
    <source>
        <strain evidence="2 3">DSM 44637</strain>
    </source>
</reference>
<dbReference type="EMBL" id="FOWC01000006">
    <property type="protein sequence ID" value="SFP60216.1"/>
    <property type="molecule type" value="Genomic_DNA"/>
</dbReference>
<dbReference type="AlphaFoldDB" id="A0A1I5RQM7"/>
<feature type="signal peptide" evidence="1">
    <location>
        <begin position="1"/>
        <end position="29"/>
    </location>
</feature>
<proteinExistence type="predicted"/>
<dbReference type="Proteomes" id="UP000199137">
    <property type="component" value="Unassembled WGS sequence"/>
</dbReference>
<name>A0A1I5RQM7_9PSEU</name>
<evidence type="ECO:0000313" key="2">
    <source>
        <dbReference type="EMBL" id="SFP60216.1"/>
    </source>
</evidence>
<feature type="chain" id="PRO_5038740784" evidence="1">
    <location>
        <begin position="30"/>
        <end position="85"/>
    </location>
</feature>
<organism evidence="2 3">
    <name type="scientific">Amycolatopsis rubida</name>
    <dbReference type="NCBI Taxonomy" id="112413"/>
    <lineage>
        <taxon>Bacteria</taxon>
        <taxon>Bacillati</taxon>
        <taxon>Actinomycetota</taxon>
        <taxon>Actinomycetes</taxon>
        <taxon>Pseudonocardiales</taxon>
        <taxon>Pseudonocardiaceae</taxon>
        <taxon>Amycolatopsis</taxon>
    </lineage>
</organism>
<protein>
    <submittedName>
        <fullName evidence="2">Streptogrisin D</fullName>
    </submittedName>
</protein>
<accession>A0A1I5RQM7</accession>
<gene>
    <name evidence="2" type="ORF">SAMN05421854_10621</name>
</gene>
<evidence type="ECO:0000313" key="3">
    <source>
        <dbReference type="Proteomes" id="UP000199137"/>
    </source>
</evidence>